<evidence type="ECO:0000313" key="6">
    <source>
        <dbReference type="EMBL" id="SUM84438.1"/>
    </source>
</evidence>
<dbReference type="PANTHER" id="PTHR43300:SF7">
    <property type="entry name" value="UDP-N-ACETYLBACILLOSAMINE N-ACETYLTRANSFERASE"/>
    <property type="match status" value="1"/>
</dbReference>
<dbReference type="Gene3D" id="3.40.50.20">
    <property type="match status" value="1"/>
</dbReference>
<dbReference type="RefSeq" id="WP_115340730.1">
    <property type="nucleotide sequence ID" value="NZ_JBFSYM010000003.1"/>
</dbReference>
<dbReference type="InterPro" id="IPR001451">
    <property type="entry name" value="Hexapep"/>
</dbReference>
<evidence type="ECO:0000259" key="5">
    <source>
        <dbReference type="Pfam" id="PF17836"/>
    </source>
</evidence>
<dbReference type="CDD" id="cd03360">
    <property type="entry name" value="LbH_AT_putative"/>
    <property type="match status" value="1"/>
</dbReference>
<dbReference type="NCBIfam" id="TIGR03570">
    <property type="entry name" value="NeuD_NnaD"/>
    <property type="match status" value="1"/>
</dbReference>
<feature type="binding site" evidence="4">
    <location>
        <position position="66"/>
    </location>
    <ligand>
        <name>substrate</name>
    </ligand>
</feature>
<dbReference type="EMBL" id="UHED01000001">
    <property type="protein sequence ID" value="SUM84438.1"/>
    <property type="molecule type" value="Genomic_DNA"/>
</dbReference>
<dbReference type="InterPro" id="IPR050179">
    <property type="entry name" value="Trans_hexapeptide_repeat"/>
</dbReference>
<dbReference type="SUPFAM" id="SSF51161">
    <property type="entry name" value="Trimeric LpxA-like enzymes"/>
    <property type="match status" value="1"/>
</dbReference>
<sequence>MKKIFLIGMGGHAKVVKDIIELNNEFEVIGYLDDKFHEKSVIDGIIYDNLNSYRNYKDNYFIVTIGNNKIRKQIFEKLELPLCKYPKFIHPSAVIGSNVEIGYGTVVMANVVVNADTHIGNHCILNTMTSIGHDVLIKDFAHISPNSTLTGGVQVGKYTQIGAGSTLTPKVIIGDSTLVGAGSTVINNVSNNVTVFGTPAKPKE</sequence>
<dbReference type="InterPro" id="IPR020019">
    <property type="entry name" value="AcTrfase_PglD-like"/>
</dbReference>
<feature type="active site" description="Proton acceptor" evidence="3">
    <location>
        <position position="133"/>
    </location>
</feature>
<dbReference type="GO" id="GO:0016740">
    <property type="term" value="F:transferase activity"/>
    <property type="evidence" value="ECO:0007669"/>
    <property type="project" value="UniProtKB-KW"/>
</dbReference>
<keyword evidence="1 6" id="KW-0808">Transferase</keyword>
<gene>
    <name evidence="6" type="ORF">NCTC7688_02481</name>
</gene>
<evidence type="ECO:0000256" key="2">
    <source>
        <dbReference type="ARBA" id="ARBA00022737"/>
    </source>
</evidence>
<protein>
    <submittedName>
        <fullName evidence="6">Putative acetyltransferase</fullName>
    </submittedName>
</protein>
<dbReference type="InterPro" id="IPR011004">
    <property type="entry name" value="Trimer_LpxA-like_sf"/>
</dbReference>
<evidence type="ECO:0000256" key="1">
    <source>
        <dbReference type="ARBA" id="ARBA00022679"/>
    </source>
</evidence>
<evidence type="ECO:0000256" key="4">
    <source>
        <dbReference type="PIRSR" id="PIRSR620019-2"/>
    </source>
</evidence>
<feature type="domain" description="PglD N-terminal" evidence="5">
    <location>
        <begin position="3"/>
        <end position="78"/>
    </location>
</feature>
<evidence type="ECO:0000313" key="7">
    <source>
        <dbReference type="Proteomes" id="UP000254707"/>
    </source>
</evidence>
<dbReference type="Pfam" id="PF00132">
    <property type="entry name" value="Hexapep"/>
    <property type="match status" value="1"/>
</dbReference>
<proteinExistence type="predicted"/>
<organism evidence="6 7">
    <name type="scientific">Staphylococcus saprophyticus</name>
    <dbReference type="NCBI Taxonomy" id="29385"/>
    <lineage>
        <taxon>Bacteria</taxon>
        <taxon>Bacillati</taxon>
        <taxon>Bacillota</taxon>
        <taxon>Bacilli</taxon>
        <taxon>Bacillales</taxon>
        <taxon>Staphylococcaceae</taxon>
        <taxon>Staphylococcus</taxon>
    </lineage>
</organism>
<dbReference type="PANTHER" id="PTHR43300">
    <property type="entry name" value="ACETYLTRANSFERASE"/>
    <property type="match status" value="1"/>
</dbReference>
<accession>A0A380HQI1</accession>
<dbReference type="PROSITE" id="PS00101">
    <property type="entry name" value="HEXAPEP_TRANSFERASES"/>
    <property type="match status" value="1"/>
</dbReference>
<dbReference type="Gene3D" id="2.160.10.10">
    <property type="entry name" value="Hexapeptide repeat proteins"/>
    <property type="match status" value="1"/>
</dbReference>
<dbReference type="InterPro" id="IPR041561">
    <property type="entry name" value="PglD_N"/>
</dbReference>
<dbReference type="AlphaFoldDB" id="A0A380HQI1"/>
<dbReference type="Proteomes" id="UP000254707">
    <property type="component" value="Unassembled WGS sequence"/>
</dbReference>
<dbReference type="InterPro" id="IPR018357">
    <property type="entry name" value="Hexapep_transf_CS"/>
</dbReference>
<evidence type="ECO:0000256" key="3">
    <source>
        <dbReference type="PIRSR" id="PIRSR620019-1"/>
    </source>
</evidence>
<name>A0A380HQI1_STASA</name>
<feature type="site" description="Increases basicity of active site His" evidence="3">
    <location>
        <position position="134"/>
    </location>
</feature>
<keyword evidence="2" id="KW-0677">Repeat</keyword>
<reference evidence="6 7" key="1">
    <citation type="submission" date="2018-06" db="EMBL/GenBank/DDBJ databases">
        <authorList>
            <consortium name="Pathogen Informatics"/>
            <person name="Doyle S."/>
        </authorList>
    </citation>
    <scope>NUCLEOTIDE SEQUENCE [LARGE SCALE GENOMIC DNA]</scope>
    <source>
        <strain evidence="6 7">NCTC7688</strain>
    </source>
</reference>
<dbReference type="Pfam" id="PF17836">
    <property type="entry name" value="PglD_N"/>
    <property type="match status" value="1"/>
</dbReference>
<feature type="binding site" evidence="4">
    <location>
        <position position="142"/>
    </location>
    <ligand>
        <name>acetyl-CoA</name>
        <dbReference type="ChEBI" id="CHEBI:57288"/>
    </ligand>
</feature>